<dbReference type="OrthoDB" id="2654309at2"/>
<dbReference type="Proteomes" id="UP000198601">
    <property type="component" value="Unassembled WGS sequence"/>
</dbReference>
<dbReference type="EMBL" id="FMTT01000002">
    <property type="protein sequence ID" value="SCW30340.1"/>
    <property type="molecule type" value="Genomic_DNA"/>
</dbReference>
<dbReference type="AlphaFoldDB" id="A0A1G4PDN0"/>
<name>A0A1G4PDN0_9BACL</name>
<reference evidence="2" key="1">
    <citation type="submission" date="2016-10" db="EMBL/GenBank/DDBJ databases">
        <authorList>
            <person name="Varghese N."/>
            <person name="Submissions S."/>
        </authorList>
    </citation>
    <scope>NUCLEOTIDE SEQUENCE [LARGE SCALE GENOMIC DNA]</scope>
    <source>
        <strain evidence="2">CGMCC 1.8946</strain>
    </source>
</reference>
<dbReference type="RefSeq" id="WP_090666310.1">
    <property type="nucleotide sequence ID" value="NZ_FMTT01000002.1"/>
</dbReference>
<keyword evidence="2" id="KW-1185">Reference proteome</keyword>
<evidence type="ECO:0000313" key="1">
    <source>
        <dbReference type="EMBL" id="SCW30340.1"/>
    </source>
</evidence>
<organism evidence="1 2">
    <name type="scientific">Paenibacillus tianmuensis</name>
    <dbReference type="NCBI Taxonomy" id="624147"/>
    <lineage>
        <taxon>Bacteria</taxon>
        <taxon>Bacillati</taxon>
        <taxon>Bacillota</taxon>
        <taxon>Bacilli</taxon>
        <taxon>Bacillales</taxon>
        <taxon>Paenibacillaceae</taxon>
        <taxon>Paenibacillus</taxon>
    </lineage>
</organism>
<gene>
    <name evidence="1" type="ORF">SAMN04487970_100255</name>
</gene>
<sequence length="117" mass="13554">MNDNFLTWEKYNGDKDNPTVLAKVRWLPPDLKNKAQWPRGTEFSLPVNFDMLGQDESWSLVLKVLEPANRTSREVVTQIKFLFEHAPHRVLVPGNPFVFFDKAAKGIVIDADELRMR</sequence>
<evidence type="ECO:0000313" key="2">
    <source>
        <dbReference type="Proteomes" id="UP000198601"/>
    </source>
</evidence>
<accession>A0A1G4PDN0</accession>
<protein>
    <submittedName>
        <fullName evidence="1">Uncharacterized protein</fullName>
    </submittedName>
</protein>
<proteinExistence type="predicted"/>